<keyword evidence="1" id="KW-0812">Transmembrane</keyword>
<sequence length="51" mass="6136">MDFKLLYKSLQEAWHNSPVVMVLVILGILVFLFLIIDAHKRRKSRRSRIRK</sequence>
<organism evidence="2 3">
    <name type="scientific">Pedosphaera parvula (strain Ellin514)</name>
    <dbReference type="NCBI Taxonomy" id="320771"/>
    <lineage>
        <taxon>Bacteria</taxon>
        <taxon>Pseudomonadati</taxon>
        <taxon>Verrucomicrobiota</taxon>
        <taxon>Pedosphaerae</taxon>
        <taxon>Pedosphaerales</taxon>
        <taxon>Pedosphaeraceae</taxon>
        <taxon>Pedosphaera</taxon>
    </lineage>
</organism>
<comment type="caution">
    <text evidence="2">The sequence shown here is derived from an EMBL/GenBank/DDBJ whole genome shotgun (WGS) entry which is preliminary data.</text>
</comment>
<evidence type="ECO:0000313" key="3">
    <source>
        <dbReference type="Proteomes" id="UP000003688"/>
    </source>
</evidence>
<proteinExistence type="predicted"/>
<dbReference type="AlphaFoldDB" id="B9XNJ4"/>
<dbReference type="EMBL" id="ABOX02000041">
    <property type="protein sequence ID" value="EEF58534.1"/>
    <property type="molecule type" value="Genomic_DNA"/>
</dbReference>
<accession>B9XNJ4</accession>
<dbReference type="Proteomes" id="UP000003688">
    <property type="component" value="Unassembled WGS sequence"/>
</dbReference>
<name>B9XNJ4_PEDPL</name>
<keyword evidence="1" id="KW-1133">Transmembrane helix</keyword>
<keyword evidence="1" id="KW-0472">Membrane</keyword>
<gene>
    <name evidence="2" type="ORF">Cflav_PD1724</name>
</gene>
<protein>
    <submittedName>
        <fullName evidence="2">Uncharacterized protein</fullName>
    </submittedName>
</protein>
<evidence type="ECO:0000256" key="1">
    <source>
        <dbReference type="SAM" id="Phobius"/>
    </source>
</evidence>
<reference evidence="2 3" key="1">
    <citation type="journal article" date="2011" name="J. Bacteriol.">
        <title>Genome sequence of 'Pedosphaera parvula' Ellin514, an aerobic Verrucomicrobial isolate from pasture soil.</title>
        <authorList>
            <person name="Kant R."/>
            <person name="van Passel M.W."/>
            <person name="Sangwan P."/>
            <person name="Palva A."/>
            <person name="Lucas S."/>
            <person name="Copeland A."/>
            <person name="Lapidus A."/>
            <person name="Glavina Del Rio T."/>
            <person name="Dalin E."/>
            <person name="Tice H."/>
            <person name="Bruce D."/>
            <person name="Goodwin L."/>
            <person name="Pitluck S."/>
            <person name="Chertkov O."/>
            <person name="Larimer F.W."/>
            <person name="Land M.L."/>
            <person name="Hauser L."/>
            <person name="Brettin T.S."/>
            <person name="Detter J.C."/>
            <person name="Han S."/>
            <person name="de Vos W.M."/>
            <person name="Janssen P.H."/>
            <person name="Smidt H."/>
        </authorList>
    </citation>
    <scope>NUCLEOTIDE SEQUENCE [LARGE SCALE GENOMIC DNA]</scope>
    <source>
        <strain evidence="2 3">Ellin514</strain>
    </source>
</reference>
<feature type="transmembrane region" description="Helical" evidence="1">
    <location>
        <begin position="20"/>
        <end position="38"/>
    </location>
</feature>
<keyword evidence="3" id="KW-1185">Reference proteome</keyword>
<evidence type="ECO:0000313" key="2">
    <source>
        <dbReference type="EMBL" id="EEF58534.1"/>
    </source>
</evidence>